<gene>
    <name evidence="1" type="ORF">R1flu_006632</name>
</gene>
<proteinExistence type="predicted"/>
<dbReference type="PANTHER" id="PTHR34129:SF1">
    <property type="entry name" value="DUF952 DOMAIN-CONTAINING PROTEIN"/>
    <property type="match status" value="1"/>
</dbReference>
<comment type="caution">
    <text evidence="1">The sequence shown here is derived from an EMBL/GenBank/DDBJ whole genome shotgun (WGS) entry which is preliminary data.</text>
</comment>
<evidence type="ECO:0000313" key="1">
    <source>
        <dbReference type="EMBL" id="KAL2635153.1"/>
    </source>
</evidence>
<dbReference type="InterPro" id="IPR009297">
    <property type="entry name" value="DUF952"/>
</dbReference>
<dbReference type="AlphaFoldDB" id="A0ABD1YXA9"/>
<evidence type="ECO:0008006" key="3">
    <source>
        <dbReference type="Google" id="ProtNLM"/>
    </source>
</evidence>
<reference evidence="1 2" key="1">
    <citation type="submission" date="2024-09" db="EMBL/GenBank/DDBJ databases">
        <title>Chromosome-scale assembly of Riccia fluitans.</title>
        <authorList>
            <person name="Paukszto L."/>
            <person name="Sawicki J."/>
            <person name="Karawczyk K."/>
            <person name="Piernik-Szablinska J."/>
            <person name="Szczecinska M."/>
            <person name="Mazdziarz M."/>
        </authorList>
    </citation>
    <scope>NUCLEOTIDE SEQUENCE [LARGE SCALE GENOMIC DNA]</scope>
    <source>
        <strain evidence="1">Rf_01</strain>
        <tissue evidence="1">Aerial parts of the thallus</tissue>
    </source>
</reference>
<name>A0ABD1YXA9_9MARC</name>
<dbReference type="SUPFAM" id="SSF56399">
    <property type="entry name" value="ADP-ribosylation"/>
    <property type="match status" value="1"/>
</dbReference>
<dbReference type="EMBL" id="JBHFFA010000003">
    <property type="protein sequence ID" value="KAL2635153.1"/>
    <property type="molecule type" value="Genomic_DNA"/>
</dbReference>
<dbReference type="Gene3D" id="3.20.170.20">
    <property type="entry name" value="Protein of unknown function DUF952"/>
    <property type="match status" value="1"/>
</dbReference>
<keyword evidence="2" id="KW-1185">Reference proteome</keyword>
<dbReference type="Pfam" id="PF06108">
    <property type="entry name" value="DUF952"/>
    <property type="match status" value="1"/>
</dbReference>
<accession>A0ABD1YXA9</accession>
<evidence type="ECO:0000313" key="2">
    <source>
        <dbReference type="Proteomes" id="UP001605036"/>
    </source>
</evidence>
<sequence>MGDSDPTKVQFVYRIAPEEEWESAQDKGAYYGGKLDAEFVHLSTALQIPGTLKRFYHERNDLFLLQIDVGKLASAGNLRWEWADGQQFPHFYGPSDAFAPLPLEAVVEKTKLEVVGDQHSLPTLSS</sequence>
<dbReference type="Proteomes" id="UP001605036">
    <property type="component" value="Unassembled WGS sequence"/>
</dbReference>
<protein>
    <recommendedName>
        <fullName evidence="3">DUF952 domain-containing protein</fullName>
    </recommendedName>
</protein>
<dbReference type="PANTHER" id="PTHR34129">
    <property type="entry name" value="BLR1139 PROTEIN"/>
    <property type="match status" value="1"/>
</dbReference>
<organism evidence="1 2">
    <name type="scientific">Riccia fluitans</name>
    <dbReference type="NCBI Taxonomy" id="41844"/>
    <lineage>
        <taxon>Eukaryota</taxon>
        <taxon>Viridiplantae</taxon>
        <taxon>Streptophyta</taxon>
        <taxon>Embryophyta</taxon>
        <taxon>Marchantiophyta</taxon>
        <taxon>Marchantiopsida</taxon>
        <taxon>Marchantiidae</taxon>
        <taxon>Marchantiales</taxon>
        <taxon>Ricciaceae</taxon>
        <taxon>Riccia</taxon>
    </lineage>
</organism>